<dbReference type="CDD" id="cd02966">
    <property type="entry name" value="TlpA_like_family"/>
    <property type="match status" value="1"/>
</dbReference>
<keyword evidence="3" id="KW-0676">Redox-active center</keyword>
<feature type="domain" description="Thioredoxin" evidence="4">
    <location>
        <begin position="47"/>
        <end position="200"/>
    </location>
</feature>
<dbReference type="InterPro" id="IPR017937">
    <property type="entry name" value="Thioredoxin_CS"/>
</dbReference>
<dbReference type="PROSITE" id="PS00194">
    <property type="entry name" value="THIOREDOXIN_1"/>
    <property type="match status" value="1"/>
</dbReference>
<dbReference type="RefSeq" id="WP_190302305.1">
    <property type="nucleotide sequence ID" value="NZ_JACOIJ010000018.1"/>
</dbReference>
<dbReference type="PROSITE" id="PS51352">
    <property type="entry name" value="THIOREDOXIN_2"/>
    <property type="match status" value="1"/>
</dbReference>
<evidence type="ECO:0000313" key="5">
    <source>
        <dbReference type="EMBL" id="MBD1429987.1"/>
    </source>
</evidence>
<dbReference type="InterPro" id="IPR050553">
    <property type="entry name" value="Thioredoxin_ResA/DsbE_sf"/>
</dbReference>
<dbReference type="Proteomes" id="UP000651271">
    <property type="component" value="Unassembled WGS sequence"/>
</dbReference>
<dbReference type="InterPro" id="IPR013740">
    <property type="entry name" value="Redoxin"/>
</dbReference>
<evidence type="ECO:0000256" key="3">
    <source>
        <dbReference type="ARBA" id="ARBA00023284"/>
    </source>
</evidence>
<protein>
    <submittedName>
        <fullName evidence="5">TlpA family protein disulfide reductase</fullName>
    </submittedName>
</protein>
<dbReference type="PANTHER" id="PTHR42852:SF17">
    <property type="entry name" value="THIOREDOXIN-LIKE PROTEIN HI_1115"/>
    <property type="match status" value="1"/>
</dbReference>
<sequence length="201" mass="23111">MENKSSKKRKWNYVLWGILIVVVLMPQSRMFIQKQLMKVGFFQPKLEKVDQPSPEKTAITTETPNKATVSFKDESGQVYNVDELKGKVLFINFWATWCPPCKAEMPSIQKLYDKFKGNDKVKFLLVEIEEDITGANKFLKQEKLNLPIVYPNSNIPETWLSGAIPTTVILDKNGEMVGREQGMRDYSAKSVEDFIQNLINQ</sequence>
<evidence type="ECO:0000256" key="1">
    <source>
        <dbReference type="ARBA" id="ARBA00004196"/>
    </source>
</evidence>
<dbReference type="PANTHER" id="PTHR42852">
    <property type="entry name" value="THIOL:DISULFIDE INTERCHANGE PROTEIN DSBE"/>
    <property type="match status" value="1"/>
</dbReference>
<name>A0ABR7YF89_9SPHI</name>
<comment type="caution">
    <text evidence="5">The sequence shown here is derived from an EMBL/GenBank/DDBJ whole genome shotgun (WGS) entry which is preliminary data.</text>
</comment>
<dbReference type="Pfam" id="PF08534">
    <property type="entry name" value="Redoxin"/>
    <property type="match status" value="1"/>
</dbReference>
<accession>A0ABR7YF89</accession>
<evidence type="ECO:0000313" key="6">
    <source>
        <dbReference type="Proteomes" id="UP000651271"/>
    </source>
</evidence>
<comment type="subcellular location">
    <subcellularLocation>
        <location evidence="1">Cell envelope</location>
    </subcellularLocation>
</comment>
<proteinExistence type="predicted"/>
<evidence type="ECO:0000259" key="4">
    <source>
        <dbReference type="PROSITE" id="PS51352"/>
    </source>
</evidence>
<dbReference type="SUPFAM" id="SSF52833">
    <property type="entry name" value="Thioredoxin-like"/>
    <property type="match status" value="1"/>
</dbReference>
<keyword evidence="6" id="KW-1185">Reference proteome</keyword>
<gene>
    <name evidence="5" type="ORF">H8B04_10450</name>
</gene>
<dbReference type="Gene3D" id="3.40.30.10">
    <property type="entry name" value="Glutaredoxin"/>
    <property type="match status" value="1"/>
</dbReference>
<organism evidence="5 6">
    <name type="scientific">Sphingobacterium litopenaei</name>
    <dbReference type="NCBI Taxonomy" id="2763500"/>
    <lineage>
        <taxon>Bacteria</taxon>
        <taxon>Pseudomonadati</taxon>
        <taxon>Bacteroidota</taxon>
        <taxon>Sphingobacteriia</taxon>
        <taxon>Sphingobacteriales</taxon>
        <taxon>Sphingobacteriaceae</taxon>
        <taxon>Sphingobacterium</taxon>
    </lineage>
</organism>
<keyword evidence="2" id="KW-0201">Cytochrome c-type biogenesis</keyword>
<reference evidence="5 6" key="1">
    <citation type="submission" date="2020-08" db="EMBL/GenBank/DDBJ databases">
        <title>Sphingobacterium sp. DN04309 isolated from aquaculture water.</title>
        <authorList>
            <person name="Zhang M."/>
        </authorList>
    </citation>
    <scope>NUCLEOTIDE SEQUENCE [LARGE SCALE GENOMIC DNA]</scope>
    <source>
        <strain evidence="5 6">DN04309</strain>
    </source>
</reference>
<dbReference type="EMBL" id="JACOIJ010000018">
    <property type="protein sequence ID" value="MBD1429987.1"/>
    <property type="molecule type" value="Genomic_DNA"/>
</dbReference>
<dbReference type="InterPro" id="IPR013766">
    <property type="entry name" value="Thioredoxin_domain"/>
</dbReference>
<evidence type="ECO:0000256" key="2">
    <source>
        <dbReference type="ARBA" id="ARBA00022748"/>
    </source>
</evidence>
<dbReference type="InterPro" id="IPR036249">
    <property type="entry name" value="Thioredoxin-like_sf"/>
</dbReference>